<reference evidence="1 2" key="1">
    <citation type="submission" date="2020-11" db="EMBL/GenBank/DDBJ databases">
        <authorList>
            <person name="Kim M.K."/>
        </authorList>
    </citation>
    <scope>NUCLEOTIDE SEQUENCE [LARGE SCALE GENOMIC DNA]</scope>
    <source>
        <strain evidence="1 2">BT439</strain>
    </source>
</reference>
<organism evidence="1 2">
    <name type="scientific">Hymenobacter properus</name>
    <dbReference type="NCBI Taxonomy" id="2791026"/>
    <lineage>
        <taxon>Bacteria</taxon>
        <taxon>Pseudomonadati</taxon>
        <taxon>Bacteroidota</taxon>
        <taxon>Cytophagia</taxon>
        <taxon>Cytophagales</taxon>
        <taxon>Hymenobacteraceae</taxon>
        <taxon>Hymenobacter</taxon>
    </lineage>
</organism>
<dbReference type="RefSeq" id="WP_196284543.1">
    <property type="nucleotide sequence ID" value="NZ_JADQDP010000001.1"/>
</dbReference>
<dbReference type="EMBL" id="JADQDP010000001">
    <property type="protein sequence ID" value="MBF9140172.1"/>
    <property type="molecule type" value="Genomic_DNA"/>
</dbReference>
<dbReference type="AlphaFoldDB" id="A0A931FGP2"/>
<name>A0A931FGP2_9BACT</name>
<gene>
    <name evidence="1" type="ORF">I2I01_00900</name>
</gene>
<dbReference type="Proteomes" id="UP000645610">
    <property type="component" value="Unassembled WGS sequence"/>
</dbReference>
<sequence length="128" mass="14459">MVSSASFSIHCKRQVKRISVWLVWATSVCCSQQKKDTALTNDPYSEAVALAPSDEFDVSLVKLIANPEKYDGKTIQVIGFLNLEFEGDAIYLHKEDFDQGLTRNGFWESFSEKMKKKSTSLISPRNMS</sequence>
<protein>
    <submittedName>
        <fullName evidence="1">Uncharacterized protein</fullName>
    </submittedName>
</protein>
<keyword evidence="2" id="KW-1185">Reference proteome</keyword>
<accession>A0A931FGP2</accession>
<proteinExistence type="predicted"/>
<evidence type="ECO:0000313" key="1">
    <source>
        <dbReference type="EMBL" id="MBF9140172.1"/>
    </source>
</evidence>
<comment type="caution">
    <text evidence="1">The sequence shown here is derived from an EMBL/GenBank/DDBJ whole genome shotgun (WGS) entry which is preliminary data.</text>
</comment>
<evidence type="ECO:0000313" key="2">
    <source>
        <dbReference type="Proteomes" id="UP000645610"/>
    </source>
</evidence>